<dbReference type="EMBL" id="BAAAYK010000038">
    <property type="protein sequence ID" value="GAA3355700.1"/>
    <property type="molecule type" value="Genomic_DNA"/>
</dbReference>
<dbReference type="Pfam" id="PF02518">
    <property type="entry name" value="HATPase_c"/>
    <property type="match status" value="1"/>
</dbReference>
<feature type="domain" description="DUF7134" evidence="12">
    <location>
        <begin position="12"/>
        <end position="163"/>
    </location>
</feature>
<dbReference type="InterPro" id="IPR003594">
    <property type="entry name" value="HATPase_dom"/>
</dbReference>
<dbReference type="InterPro" id="IPR011712">
    <property type="entry name" value="Sig_transdc_His_kin_sub3_dim/P"/>
</dbReference>
<feature type="transmembrane region" description="Helical" evidence="9">
    <location>
        <begin position="90"/>
        <end position="108"/>
    </location>
</feature>
<dbReference type="Pfam" id="PF23539">
    <property type="entry name" value="DUF7134"/>
    <property type="match status" value="1"/>
</dbReference>
<evidence type="ECO:0000256" key="5">
    <source>
        <dbReference type="ARBA" id="ARBA00022741"/>
    </source>
</evidence>
<dbReference type="SUPFAM" id="SSF55874">
    <property type="entry name" value="ATPase domain of HSP90 chaperone/DNA topoisomerase II/histidine kinase"/>
    <property type="match status" value="1"/>
</dbReference>
<keyword evidence="9" id="KW-0812">Transmembrane</keyword>
<evidence type="ECO:0000256" key="7">
    <source>
        <dbReference type="ARBA" id="ARBA00022840"/>
    </source>
</evidence>
<evidence type="ECO:0000256" key="1">
    <source>
        <dbReference type="ARBA" id="ARBA00000085"/>
    </source>
</evidence>
<dbReference type="PANTHER" id="PTHR24421:SF10">
    <property type="entry name" value="NITRATE_NITRITE SENSOR PROTEIN NARQ"/>
    <property type="match status" value="1"/>
</dbReference>
<keyword evidence="9" id="KW-0472">Membrane</keyword>
<dbReference type="PANTHER" id="PTHR24421">
    <property type="entry name" value="NITRATE/NITRITE SENSOR PROTEIN NARX-RELATED"/>
    <property type="match status" value="1"/>
</dbReference>
<proteinExistence type="predicted"/>
<feature type="domain" description="Signal transduction histidine kinase subgroup 3 dimerisation and phosphoacceptor" evidence="11">
    <location>
        <begin position="185"/>
        <end position="250"/>
    </location>
</feature>
<name>A0ABP6RKC9_9PSEU</name>
<evidence type="ECO:0000256" key="2">
    <source>
        <dbReference type="ARBA" id="ARBA00012438"/>
    </source>
</evidence>
<keyword evidence="6 13" id="KW-0418">Kinase</keyword>
<keyword evidence="9" id="KW-1133">Transmembrane helix</keyword>
<keyword evidence="3" id="KW-0597">Phosphoprotein</keyword>
<evidence type="ECO:0000259" key="10">
    <source>
        <dbReference type="Pfam" id="PF02518"/>
    </source>
</evidence>
<gene>
    <name evidence="13" type="ORF">GCM10020366_16850</name>
</gene>
<dbReference type="EC" id="2.7.13.3" evidence="2"/>
<evidence type="ECO:0000256" key="9">
    <source>
        <dbReference type="SAM" id="Phobius"/>
    </source>
</evidence>
<feature type="transmembrane region" description="Helical" evidence="9">
    <location>
        <begin position="66"/>
        <end position="84"/>
    </location>
</feature>
<evidence type="ECO:0000256" key="6">
    <source>
        <dbReference type="ARBA" id="ARBA00022777"/>
    </source>
</evidence>
<dbReference type="InterPro" id="IPR050482">
    <property type="entry name" value="Sensor_HK_TwoCompSys"/>
</dbReference>
<evidence type="ECO:0000259" key="11">
    <source>
        <dbReference type="Pfam" id="PF07730"/>
    </source>
</evidence>
<dbReference type="Gene3D" id="1.20.5.1930">
    <property type="match status" value="1"/>
</dbReference>
<evidence type="ECO:0000259" key="12">
    <source>
        <dbReference type="Pfam" id="PF23539"/>
    </source>
</evidence>
<accession>A0ABP6RKC9</accession>
<dbReference type="Pfam" id="PF07730">
    <property type="entry name" value="HisKA_3"/>
    <property type="match status" value="1"/>
</dbReference>
<comment type="caution">
    <text evidence="13">The sequence shown here is derived from an EMBL/GenBank/DDBJ whole genome shotgun (WGS) entry which is preliminary data.</text>
</comment>
<keyword evidence="14" id="KW-1185">Reference proteome</keyword>
<evidence type="ECO:0000313" key="14">
    <source>
        <dbReference type="Proteomes" id="UP001500483"/>
    </source>
</evidence>
<feature type="transmembrane region" description="Helical" evidence="9">
    <location>
        <begin position="139"/>
        <end position="160"/>
    </location>
</feature>
<reference evidence="14" key="1">
    <citation type="journal article" date="2019" name="Int. J. Syst. Evol. Microbiol.">
        <title>The Global Catalogue of Microorganisms (GCM) 10K type strain sequencing project: providing services to taxonomists for standard genome sequencing and annotation.</title>
        <authorList>
            <consortium name="The Broad Institute Genomics Platform"/>
            <consortium name="The Broad Institute Genome Sequencing Center for Infectious Disease"/>
            <person name="Wu L."/>
            <person name="Ma J."/>
        </authorList>
    </citation>
    <scope>NUCLEOTIDE SEQUENCE [LARGE SCALE GENOMIC DNA]</scope>
    <source>
        <strain evidence="14">JCM 9687</strain>
    </source>
</reference>
<keyword evidence="4" id="KW-0808">Transferase</keyword>
<keyword evidence="7" id="KW-0067">ATP-binding</keyword>
<organism evidence="13 14">
    <name type="scientific">Saccharopolyspora gregorii</name>
    <dbReference type="NCBI Taxonomy" id="33914"/>
    <lineage>
        <taxon>Bacteria</taxon>
        <taxon>Bacillati</taxon>
        <taxon>Actinomycetota</taxon>
        <taxon>Actinomycetes</taxon>
        <taxon>Pseudonocardiales</taxon>
        <taxon>Pseudonocardiaceae</taxon>
        <taxon>Saccharopolyspora</taxon>
    </lineage>
</organism>
<keyword evidence="5" id="KW-0547">Nucleotide-binding</keyword>
<dbReference type="InterPro" id="IPR055558">
    <property type="entry name" value="DUF7134"/>
</dbReference>
<evidence type="ECO:0000313" key="13">
    <source>
        <dbReference type="EMBL" id="GAA3355700.1"/>
    </source>
</evidence>
<comment type="catalytic activity">
    <reaction evidence="1">
        <text>ATP + protein L-histidine = ADP + protein N-phospho-L-histidine.</text>
        <dbReference type="EC" id="2.7.13.3"/>
    </reaction>
</comment>
<protein>
    <recommendedName>
        <fullName evidence="2">histidine kinase</fullName>
        <ecNumber evidence="2">2.7.13.3</ecNumber>
    </recommendedName>
</protein>
<dbReference type="GO" id="GO:0016301">
    <property type="term" value="F:kinase activity"/>
    <property type="evidence" value="ECO:0007669"/>
    <property type="project" value="UniProtKB-KW"/>
</dbReference>
<sequence length="391" mass="41552">MVDGARWAALPQRYPRIADAVLAVFVTYLALLGTSSGDVLDSGDPGPVAHTAAVLGGAPLALRRRYPVLVLAVVAAALCVFYSTGCKTSLGLLGPLVAIYTVGVHHPLTRSAPLTAAGVLVISSGAVAGLAHFRWTTDLFAGLLFGSTQAVIALALGQAIRIRGRQAERLRHERDLEAERAVTEERMRIAHELHDVVAHHLSVVAVQASLARYVLDSDLETAREALGTISATTSSSLDELGRLLRVLRPSLEEPPGGGTRFLPQPGLDGLPVLLERVRSSGVPVELRVEGEPRALSPGAELCAYRVVQEALTNVLKHAPTATAEVHVHHHPDAVTVRIRDHGAPPPKNRKPSGHGLIGMCERAKMYGGSVETGRRPEGGFQVVLRIPRAES</sequence>
<feature type="domain" description="Histidine kinase/HSP90-like ATPase" evidence="10">
    <location>
        <begin position="303"/>
        <end position="389"/>
    </location>
</feature>
<evidence type="ECO:0000256" key="4">
    <source>
        <dbReference type="ARBA" id="ARBA00022679"/>
    </source>
</evidence>
<dbReference type="Proteomes" id="UP001500483">
    <property type="component" value="Unassembled WGS sequence"/>
</dbReference>
<evidence type="ECO:0000256" key="8">
    <source>
        <dbReference type="ARBA" id="ARBA00023012"/>
    </source>
</evidence>
<keyword evidence="8" id="KW-0902">Two-component regulatory system</keyword>
<feature type="transmembrane region" description="Helical" evidence="9">
    <location>
        <begin position="115"/>
        <end position="133"/>
    </location>
</feature>
<dbReference type="CDD" id="cd16917">
    <property type="entry name" value="HATPase_UhpB-NarQ-NarX-like"/>
    <property type="match status" value="1"/>
</dbReference>
<dbReference type="InterPro" id="IPR036890">
    <property type="entry name" value="HATPase_C_sf"/>
</dbReference>
<evidence type="ECO:0000256" key="3">
    <source>
        <dbReference type="ARBA" id="ARBA00022553"/>
    </source>
</evidence>
<dbReference type="Gene3D" id="3.30.565.10">
    <property type="entry name" value="Histidine kinase-like ATPase, C-terminal domain"/>
    <property type="match status" value="1"/>
</dbReference>